<dbReference type="InterPro" id="IPR018093">
    <property type="entry name" value="BCCT_CS"/>
</dbReference>
<evidence type="ECO:0000256" key="2">
    <source>
        <dbReference type="ARBA" id="ARBA00005658"/>
    </source>
</evidence>
<keyword evidence="3" id="KW-0813">Transport</keyword>
<feature type="transmembrane region" description="Helical" evidence="8">
    <location>
        <begin position="460"/>
        <end position="481"/>
    </location>
</feature>
<dbReference type="Pfam" id="PF02028">
    <property type="entry name" value="BCCT"/>
    <property type="match status" value="1"/>
</dbReference>
<feature type="transmembrane region" description="Helical" evidence="8">
    <location>
        <begin position="197"/>
        <end position="226"/>
    </location>
</feature>
<organism evidence="9 10">
    <name type="scientific">Gammaproteobacteria bacterium LSUCC0057</name>
    <dbReference type="NCBI Taxonomy" id="2559237"/>
    <lineage>
        <taxon>Bacteria</taxon>
        <taxon>Pseudomonadati</taxon>
        <taxon>Pseudomonadota</taxon>
        <taxon>Gammaproteobacteria</taxon>
        <taxon>Cellvibrionales</taxon>
        <taxon>Porticoccaceae</taxon>
        <taxon>SAR92 clade</taxon>
    </lineage>
</organism>
<proteinExistence type="inferred from homology"/>
<comment type="caution">
    <text evidence="9">The sequence shown here is derived from an EMBL/GenBank/DDBJ whole genome shotgun (WGS) entry which is preliminary data.</text>
</comment>
<evidence type="ECO:0000313" key="9">
    <source>
        <dbReference type="EMBL" id="TFH68677.1"/>
    </source>
</evidence>
<keyword evidence="4" id="KW-1003">Cell membrane</keyword>
<dbReference type="Proteomes" id="UP000298133">
    <property type="component" value="Unassembled WGS sequence"/>
</dbReference>
<evidence type="ECO:0000256" key="6">
    <source>
        <dbReference type="ARBA" id="ARBA00022989"/>
    </source>
</evidence>
<evidence type="ECO:0000256" key="4">
    <source>
        <dbReference type="ARBA" id="ARBA00022475"/>
    </source>
</evidence>
<feature type="transmembrane region" description="Helical" evidence="8">
    <location>
        <begin position="487"/>
        <end position="505"/>
    </location>
</feature>
<feature type="transmembrane region" description="Helical" evidence="8">
    <location>
        <begin position="418"/>
        <end position="448"/>
    </location>
</feature>
<keyword evidence="6 8" id="KW-1133">Transmembrane helix</keyword>
<feature type="transmembrane region" description="Helical" evidence="8">
    <location>
        <begin position="246"/>
        <end position="264"/>
    </location>
</feature>
<name>A0A4Y8ULJ6_9GAMM</name>
<keyword evidence="5 8" id="KW-0812">Transmembrane</keyword>
<dbReference type="OrthoDB" id="9775735at2"/>
<evidence type="ECO:0000256" key="7">
    <source>
        <dbReference type="ARBA" id="ARBA00023136"/>
    </source>
</evidence>
<dbReference type="GO" id="GO:0005886">
    <property type="term" value="C:plasma membrane"/>
    <property type="evidence" value="ECO:0007669"/>
    <property type="project" value="UniProtKB-SubCell"/>
</dbReference>
<feature type="transmembrane region" description="Helical" evidence="8">
    <location>
        <begin position="154"/>
        <end position="176"/>
    </location>
</feature>
<gene>
    <name evidence="9" type="ORF">E3W66_01595</name>
</gene>
<dbReference type="NCBIfam" id="TIGR00842">
    <property type="entry name" value="bcct"/>
    <property type="match status" value="1"/>
</dbReference>
<dbReference type="PROSITE" id="PS01303">
    <property type="entry name" value="BCCT"/>
    <property type="match status" value="1"/>
</dbReference>
<feature type="transmembrane region" description="Helical" evidence="8">
    <location>
        <begin position="105"/>
        <end position="126"/>
    </location>
</feature>
<feature type="transmembrane region" description="Helical" evidence="8">
    <location>
        <begin position="331"/>
        <end position="349"/>
    </location>
</feature>
<dbReference type="GO" id="GO:0022857">
    <property type="term" value="F:transmembrane transporter activity"/>
    <property type="evidence" value="ECO:0007669"/>
    <property type="project" value="InterPro"/>
</dbReference>
<reference evidence="9 10" key="1">
    <citation type="submission" date="2019-03" db="EMBL/GenBank/DDBJ databases">
        <title>Draft genome of Gammaproteobacteria bacterium LSUCC0057, a member of the SAR92 clade.</title>
        <authorList>
            <person name="Lanclos V.C."/>
            <person name="Doiron C."/>
            <person name="Henson M.W."/>
            <person name="Thrash J.C."/>
        </authorList>
    </citation>
    <scope>NUCLEOTIDE SEQUENCE [LARGE SCALE GENOMIC DNA]</scope>
    <source>
        <strain evidence="9 10">LSUCC0057</strain>
    </source>
</reference>
<dbReference type="PANTHER" id="PTHR30047">
    <property type="entry name" value="HIGH-AFFINITY CHOLINE TRANSPORT PROTEIN-RELATED"/>
    <property type="match status" value="1"/>
</dbReference>
<sequence length="680" mass="74396">MTDSTVVPRGPHPDSRAAAGSWIIDKPVFFWTLTFLALLAGGTVAFPQASAALFAQLQHGIVHYASWYYVMVVAIILVCVLFLSFSRIGDIKLGPDHSTPAYSNVSWFAMLFSAGMGIGLMFYGVAEPVMHFMSPPQGEGGDIDAAGQAMRLTFFHWGIHAWSIYAIVALILGYFAHRHGLPLTLRSALYPLIGDRIYGPIGAAVDVFAIIGTLCGIATSLGLGVIQINSGLNYLFGVEISVSVQLMLIAVTIGLATVSVVMGLDAGIKRLSELNIGFAGLLLIGVVIAGPTIFILQTFLQNVGYYFSEIISKTFNLYAYRPTDWLGGWTILYWGWWLSWAPFVGLFIARISRGRTIRQFILGAMLVPCAFNLFWMSVFGSSAIDLILSNTMPGFGEVVQANPAVALFHFLESLPLSALLSVVSLVMVVVFFVTSADSGAMVLNMLSAHGRDDTAMGQRVLWALMIGLLTMVLLYAGGLAALQTASIVGALPFSLALLWAMWGFIKALKIDYAKREVQIGAVPSPPAVVNSTGSGQWRQRLRVLLKFPSDTQVLSFQRRVVHPALEQFANELRNNDVDCAVVDELAEAQRVRLEVFHGGELDFVYEVRCRYHPLPSGGFTADGESVGEQPDDGEAYYYRAEVHFFEGGQDYDVMGWSQEQIVLDVLQRYEAHLHFLHSVS</sequence>
<feature type="transmembrane region" description="Helical" evidence="8">
    <location>
        <begin position="276"/>
        <end position="300"/>
    </location>
</feature>
<feature type="transmembrane region" description="Helical" evidence="8">
    <location>
        <begin position="66"/>
        <end position="85"/>
    </location>
</feature>
<dbReference type="EMBL" id="SPIA01000001">
    <property type="protein sequence ID" value="TFH68677.1"/>
    <property type="molecule type" value="Genomic_DNA"/>
</dbReference>
<dbReference type="InterPro" id="IPR000060">
    <property type="entry name" value="BCCT_transptr"/>
</dbReference>
<dbReference type="PANTHER" id="PTHR30047:SF7">
    <property type="entry name" value="HIGH-AFFINITY CHOLINE TRANSPORT PROTEIN"/>
    <property type="match status" value="1"/>
</dbReference>
<evidence type="ECO:0000256" key="1">
    <source>
        <dbReference type="ARBA" id="ARBA00004651"/>
    </source>
</evidence>
<protein>
    <submittedName>
        <fullName evidence="9">BCCT family transporter</fullName>
    </submittedName>
</protein>
<dbReference type="AlphaFoldDB" id="A0A4Y8ULJ6"/>
<keyword evidence="7 8" id="KW-0472">Membrane</keyword>
<evidence type="ECO:0000256" key="3">
    <source>
        <dbReference type="ARBA" id="ARBA00022448"/>
    </source>
</evidence>
<accession>A0A4Y8ULJ6</accession>
<comment type="similarity">
    <text evidence="2">Belongs to the BCCT transporter (TC 2.A.15) family.</text>
</comment>
<evidence type="ECO:0000256" key="8">
    <source>
        <dbReference type="SAM" id="Phobius"/>
    </source>
</evidence>
<evidence type="ECO:0000256" key="5">
    <source>
        <dbReference type="ARBA" id="ARBA00022692"/>
    </source>
</evidence>
<comment type="subcellular location">
    <subcellularLocation>
        <location evidence="1">Cell membrane</location>
        <topology evidence="1">Multi-pass membrane protein</topology>
    </subcellularLocation>
</comment>
<evidence type="ECO:0000313" key="10">
    <source>
        <dbReference type="Proteomes" id="UP000298133"/>
    </source>
</evidence>
<keyword evidence="10" id="KW-1185">Reference proteome</keyword>
<feature type="transmembrane region" description="Helical" evidence="8">
    <location>
        <begin position="28"/>
        <end position="46"/>
    </location>
</feature>
<feature type="transmembrane region" description="Helical" evidence="8">
    <location>
        <begin position="361"/>
        <end position="384"/>
    </location>
</feature>